<protein>
    <submittedName>
        <fullName evidence="2">Uncharacterized protein</fullName>
    </submittedName>
</protein>
<organism evidence="2 4">
    <name type="scientific">Roseovarius indicus</name>
    <dbReference type="NCBI Taxonomy" id="540747"/>
    <lineage>
        <taxon>Bacteria</taxon>
        <taxon>Pseudomonadati</taxon>
        <taxon>Pseudomonadota</taxon>
        <taxon>Alphaproteobacteria</taxon>
        <taxon>Rhodobacterales</taxon>
        <taxon>Roseobacteraceae</taxon>
        <taxon>Roseovarius</taxon>
    </lineage>
</organism>
<dbReference type="PATRIC" id="fig|540747.5.peg.5604"/>
<proteinExistence type="predicted"/>
<evidence type="ECO:0000313" key="4">
    <source>
        <dbReference type="Proteomes" id="UP000051401"/>
    </source>
</evidence>
<evidence type="ECO:0000313" key="2">
    <source>
        <dbReference type="EMBL" id="KRS17380.1"/>
    </source>
</evidence>
<dbReference type="Proteomes" id="UP000325785">
    <property type="component" value="Chromosome"/>
</dbReference>
<feature type="chain" id="PRO_5010437447" evidence="1">
    <location>
        <begin position="20"/>
        <end position="109"/>
    </location>
</feature>
<dbReference type="EMBL" id="LAXI01000007">
    <property type="protein sequence ID" value="KRS17380.1"/>
    <property type="molecule type" value="Genomic_DNA"/>
</dbReference>
<sequence>MRKWAATMALALVPAVAGAETLQSDSLQADLQRRPVSMTSKDGDTIQGQQVYVTLRRRDGQPIGADDLPEYVGFAEKAACQGRKVLVSLMVSVSAGAGKYEVLCAAGGN</sequence>
<evidence type="ECO:0000313" key="3">
    <source>
        <dbReference type="EMBL" id="QEW26559.1"/>
    </source>
</evidence>
<evidence type="ECO:0000256" key="1">
    <source>
        <dbReference type="SAM" id="SignalP"/>
    </source>
</evidence>
<dbReference type="KEGG" id="rid:RIdsm_02359"/>
<name>A0A0T5P8T2_9RHOB</name>
<keyword evidence="1" id="KW-0732">Signal</keyword>
<gene>
    <name evidence="3" type="ORF">RIdsm_02359</name>
    <name evidence="2" type="ORF">XM52_12845</name>
</gene>
<keyword evidence="4" id="KW-1185">Reference proteome</keyword>
<dbReference type="Proteomes" id="UP000051401">
    <property type="component" value="Unassembled WGS sequence"/>
</dbReference>
<accession>A0A0T5P8T2</accession>
<feature type="signal peptide" evidence="1">
    <location>
        <begin position="1"/>
        <end position="19"/>
    </location>
</feature>
<evidence type="ECO:0000313" key="5">
    <source>
        <dbReference type="Proteomes" id="UP000325785"/>
    </source>
</evidence>
<dbReference type="OrthoDB" id="9910587at2"/>
<dbReference type="RefSeq" id="WP_143100357.1">
    <property type="nucleotide sequence ID" value="NZ_CP031598.1"/>
</dbReference>
<dbReference type="AlphaFoldDB" id="A0A0T5P8T2"/>
<reference evidence="2 4" key="1">
    <citation type="submission" date="2015-04" db="EMBL/GenBank/DDBJ databases">
        <title>The draft genome sequence of Roseovarius indicus B108T.</title>
        <authorList>
            <person name="Li G."/>
            <person name="Lai Q."/>
            <person name="Shao Z."/>
            <person name="Yan P."/>
        </authorList>
    </citation>
    <scope>NUCLEOTIDE SEQUENCE [LARGE SCALE GENOMIC DNA]</scope>
    <source>
        <strain evidence="2 4">B108</strain>
    </source>
</reference>
<dbReference type="STRING" id="540747.SAMN04488031_101983"/>
<reference evidence="3 5" key="2">
    <citation type="submission" date="2018-08" db="EMBL/GenBank/DDBJ databases">
        <title>Genetic Globetrotter - A new plasmid hitch-hiking vast phylogenetic and geographic distances.</title>
        <authorList>
            <person name="Vollmers J."/>
            <person name="Petersen J."/>
        </authorList>
    </citation>
    <scope>NUCLEOTIDE SEQUENCE [LARGE SCALE GENOMIC DNA]</scope>
    <source>
        <strain evidence="3 5">DSM 26383</strain>
    </source>
</reference>
<dbReference type="EMBL" id="CP031598">
    <property type="protein sequence ID" value="QEW26559.1"/>
    <property type="molecule type" value="Genomic_DNA"/>
</dbReference>